<dbReference type="Pfam" id="PF24924">
    <property type="entry name" value="DUF7745"/>
    <property type="match status" value="1"/>
</dbReference>
<dbReference type="AlphaFoldDB" id="A0A9D4XUJ9"/>
<name>A0A9D4XUJ9_PEA</name>
<sequence length="202" mass="23878">MHNEDVVHQNLFEKITRAWEKVHVRENKVKSKDPSIKESYTQWVKERVHLIKLLFEIDPTYILEEPNLIPISIEEVDLLKTAIAKLGQDKENLKYSLYDMTYENNMVTQLKGEVQYLRDLVDDAQVIVQEQGDKVEAWRMEHSKLEDFANNMVQDIPRMFRKDDRVANFHNTPQEVLEFARLCNVLLKEFKAHLKVAMEAPL</sequence>
<evidence type="ECO:0000259" key="1">
    <source>
        <dbReference type="Pfam" id="PF24924"/>
    </source>
</evidence>
<evidence type="ECO:0000313" key="3">
    <source>
        <dbReference type="Proteomes" id="UP001058974"/>
    </source>
</evidence>
<comment type="caution">
    <text evidence="2">The sequence shown here is derived from an EMBL/GenBank/DDBJ whole genome shotgun (WGS) entry which is preliminary data.</text>
</comment>
<dbReference type="InterPro" id="IPR056647">
    <property type="entry name" value="DUF7745"/>
</dbReference>
<feature type="domain" description="DUF7745" evidence="1">
    <location>
        <begin position="5"/>
        <end position="48"/>
    </location>
</feature>
<dbReference type="Proteomes" id="UP001058974">
    <property type="component" value="Chromosome 3"/>
</dbReference>
<proteinExistence type="predicted"/>
<accession>A0A9D4XUJ9</accession>
<protein>
    <recommendedName>
        <fullName evidence="1">DUF7745 domain-containing protein</fullName>
    </recommendedName>
</protein>
<gene>
    <name evidence="2" type="ORF">KIW84_032966</name>
</gene>
<dbReference type="Gramene" id="Psat03G0296600-T1">
    <property type="protein sequence ID" value="KAI5427753.1"/>
    <property type="gene ID" value="KIW84_032966"/>
</dbReference>
<evidence type="ECO:0000313" key="2">
    <source>
        <dbReference type="EMBL" id="KAI5427753.1"/>
    </source>
</evidence>
<keyword evidence="3" id="KW-1185">Reference proteome</keyword>
<reference evidence="2 3" key="1">
    <citation type="journal article" date="2022" name="Nat. Genet.">
        <title>Improved pea reference genome and pan-genome highlight genomic features and evolutionary characteristics.</title>
        <authorList>
            <person name="Yang T."/>
            <person name="Liu R."/>
            <person name="Luo Y."/>
            <person name="Hu S."/>
            <person name="Wang D."/>
            <person name="Wang C."/>
            <person name="Pandey M.K."/>
            <person name="Ge S."/>
            <person name="Xu Q."/>
            <person name="Li N."/>
            <person name="Li G."/>
            <person name="Huang Y."/>
            <person name="Saxena R.K."/>
            <person name="Ji Y."/>
            <person name="Li M."/>
            <person name="Yan X."/>
            <person name="He Y."/>
            <person name="Liu Y."/>
            <person name="Wang X."/>
            <person name="Xiang C."/>
            <person name="Varshney R.K."/>
            <person name="Ding H."/>
            <person name="Gao S."/>
            <person name="Zong X."/>
        </authorList>
    </citation>
    <scope>NUCLEOTIDE SEQUENCE [LARGE SCALE GENOMIC DNA]</scope>
    <source>
        <strain evidence="2 3">cv. Zhongwan 6</strain>
    </source>
</reference>
<dbReference type="EMBL" id="JAMSHJ010000003">
    <property type="protein sequence ID" value="KAI5427753.1"/>
    <property type="molecule type" value="Genomic_DNA"/>
</dbReference>
<organism evidence="2 3">
    <name type="scientific">Pisum sativum</name>
    <name type="common">Garden pea</name>
    <name type="synonym">Lathyrus oleraceus</name>
    <dbReference type="NCBI Taxonomy" id="3888"/>
    <lineage>
        <taxon>Eukaryota</taxon>
        <taxon>Viridiplantae</taxon>
        <taxon>Streptophyta</taxon>
        <taxon>Embryophyta</taxon>
        <taxon>Tracheophyta</taxon>
        <taxon>Spermatophyta</taxon>
        <taxon>Magnoliopsida</taxon>
        <taxon>eudicotyledons</taxon>
        <taxon>Gunneridae</taxon>
        <taxon>Pentapetalae</taxon>
        <taxon>rosids</taxon>
        <taxon>fabids</taxon>
        <taxon>Fabales</taxon>
        <taxon>Fabaceae</taxon>
        <taxon>Papilionoideae</taxon>
        <taxon>50 kb inversion clade</taxon>
        <taxon>NPAAA clade</taxon>
        <taxon>Hologalegina</taxon>
        <taxon>IRL clade</taxon>
        <taxon>Fabeae</taxon>
        <taxon>Lathyrus</taxon>
    </lineage>
</organism>